<sequence length="612" mass="67875">MDSSAPSFNKTFMKAMASSSAPYPDFTAKYEMSFDAIFFDFPEKPKSFDDVSQILEKMATTIFNATDSSTLIHAVETYKNISERCLCCIKGLTDNLNLGALEIKDCWTRSSHFEHEAGKCGQKLITAEHKMDHQVKHISNITKAYSAQKDLLEECIKEREHEKENYRWLTELRDLYTKLEADHKICKDKFKAFEGMLKENEELKKEIEELKIENAQLTVENYNYEAVADLKNSSTNQNSPEVSPKSYSVNVNFPGKLSIVEDIGSAGSIEALLSMTIGLKRTESKNKNPSGQAKQTRKGKSTTDSSLFQVSKETPSEGETVSEANSKSTEDATGASQEVSRVTNPLPIISEEMPVMRRVTPKKRYVPRKRPGNVGKLELAGKTDNTSIKAIEESPKAGGTNGFINSPVPKTRCVKLSNIPAGAKASDFCRIIRGGKLEQIILQVQFGKPIALVYFFDANGAEALHEWIQKTPRLTINQIPVESKILLARKAATSEDADESRVIRVPLPAGGVTRSELVQDFCRLANKIDVATSALQTVATVQDADGTLYAEYAFDGRNDAKKFLEEIKVGHEHLKFFGYGRDPCEQPLHVGDDTKSWVIGPAQPDDQGSASE</sequence>
<dbReference type="OrthoDB" id="2935572at2759"/>
<evidence type="ECO:0000256" key="2">
    <source>
        <dbReference type="SAM" id="MobiDB-lite"/>
    </source>
</evidence>
<feature type="region of interest" description="Disordered" evidence="2">
    <location>
        <begin position="592"/>
        <end position="612"/>
    </location>
</feature>
<feature type="compositionally biased region" description="Polar residues" evidence="2">
    <location>
        <begin position="302"/>
        <end position="327"/>
    </location>
</feature>
<evidence type="ECO:0000313" key="4">
    <source>
        <dbReference type="Proteomes" id="UP000276215"/>
    </source>
</evidence>
<feature type="compositionally biased region" description="Polar residues" evidence="2">
    <location>
        <begin position="334"/>
        <end position="343"/>
    </location>
</feature>
<name>A0A3N4J6D4_9PEZI</name>
<protein>
    <submittedName>
        <fullName evidence="3">Uncharacterized protein</fullName>
    </submittedName>
</protein>
<organism evidence="3 4">
    <name type="scientific">Choiromyces venosus 120613-1</name>
    <dbReference type="NCBI Taxonomy" id="1336337"/>
    <lineage>
        <taxon>Eukaryota</taxon>
        <taxon>Fungi</taxon>
        <taxon>Dikarya</taxon>
        <taxon>Ascomycota</taxon>
        <taxon>Pezizomycotina</taxon>
        <taxon>Pezizomycetes</taxon>
        <taxon>Pezizales</taxon>
        <taxon>Tuberaceae</taxon>
        <taxon>Choiromyces</taxon>
    </lineage>
</organism>
<evidence type="ECO:0000256" key="1">
    <source>
        <dbReference type="SAM" id="Coils"/>
    </source>
</evidence>
<proteinExistence type="predicted"/>
<dbReference type="Proteomes" id="UP000276215">
    <property type="component" value="Unassembled WGS sequence"/>
</dbReference>
<gene>
    <name evidence="3" type="ORF">L873DRAFT_1508238</name>
</gene>
<evidence type="ECO:0000313" key="3">
    <source>
        <dbReference type="EMBL" id="RPA93735.1"/>
    </source>
</evidence>
<keyword evidence="4" id="KW-1185">Reference proteome</keyword>
<dbReference type="AlphaFoldDB" id="A0A3N4J6D4"/>
<dbReference type="EMBL" id="ML120447">
    <property type="protein sequence ID" value="RPA93735.1"/>
    <property type="molecule type" value="Genomic_DNA"/>
</dbReference>
<reference evidence="3 4" key="1">
    <citation type="journal article" date="2018" name="Nat. Ecol. Evol.">
        <title>Pezizomycetes genomes reveal the molecular basis of ectomycorrhizal truffle lifestyle.</title>
        <authorList>
            <person name="Murat C."/>
            <person name="Payen T."/>
            <person name="Noel B."/>
            <person name="Kuo A."/>
            <person name="Morin E."/>
            <person name="Chen J."/>
            <person name="Kohler A."/>
            <person name="Krizsan K."/>
            <person name="Balestrini R."/>
            <person name="Da Silva C."/>
            <person name="Montanini B."/>
            <person name="Hainaut M."/>
            <person name="Levati E."/>
            <person name="Barry K.W."/>
            <person name="Belfiori B."/>
            <person name="Cichocki N."/>
            <person name="Clum A."/>
            <person name="Dockter R.B."/>
            <person name="Fauchery L."/>
            <person name="Guy J."/>
            <person name="Iotti M."/>
            <person name="Le Tacon F."/>
            <person name="Lindquist E.A."/>
            <person name="Lipzen A."/>
            <person name="Malagnac F."/>
            <person name="Mello A."/>
            <person name="Molinier V."/>
            <person name="Miyauchi S."/>
            <person name="Poulain J."/>
            <person name="Riccioni C."/>
            <person name="Rubini A."/>
            <person name="Sitrit Y."/>
            <person name="Splivallo R."/>
            <person name="Traeger S."/>
            <person name="Wang M."/>
            <person name="Zifcakova L."/>
            <person name="Wipf D."/>
            <person name="Zambonelli A."/>
            <person name="Paolocci F."/>
            <person name="Nowrousian M."/>
            <person name="Ottonello S."/>
            <person name="Baldrian P."/>
            <person name="Spatafora J.W."/>
            <person name="Henrissat B."/>
            <person name="Nagy L.G."/>
            <person name="Aury J.M."/>
            <person name="Wincker P."/>
            <person name="Grigoriev I.V."/>
            <person name="Bonfante P."/>
            <person name="Martin F.M."/>
        </authorList>
    </citation>
    <scope>NUCLEOTIDE SEQUENCE [LARGE SCALE GENOMIC DNA]</scope>
    <source>
        <strain evidence="3 4">120613-1</strain>
    </source>
</reference>
<accession>A0A3N4J6D4</accession>
<keyword evidence="1" id="KW-0175">Coiled coil</keyword>
<feature type="coiled-coil region" evidence="1">
    <location>
        <begin position="193"/>
        <end position="227"/>
    </location>
</feature>
<feature type="region of interest" description="Disordered" evidence="2">
    <location>
        <begin position="282"/>
        <end position="345"/>
    </location>
</feature>